<dbReference type="InterPro" id="IPR009030">
    <property type="entry name" value="Growth_fac_rcpt_cys_sf"/>
</dbReference>
<dbReference type="Gene3D" id="3.40.50.10140">
    <property type="entry name" value="Toll/interleukin-1 receptor homology (TIR) domain"/>
    <property type="match status" value="1"/>
</dbReference>
<dbReference type="InterPro" id="IPR000157">
    <property type="entry name" value="TIR_dom"/>
</dbReference>
<feature type="transmembrane region" description="Helical" evidence="2">
    <location>
        <begin position="770"/>
        <end position="797"/>
    </location>
</feature>
<dbReference type="PROSITE" id="PS50104">
    <property type="entry name" value="TIR"/>
    <property type="match status" value="1"/>
</dbReference>
<feature type="transmembrane region" description="Helical" evidence="2">
    <location>
        <begin position="1223"/>
        <end position="1244"/>
    </location>
</feature>
<dbReference type="SUPFAM" id="SSF52200">
    <property type="entry name" value="Toll/Interleukin receptor TIR domain"/>
    <property type="match status" value="1"/>
</dbReference>
<gene>
    <name evidence="4" type="ORF">PCAR00345_LOCUS33160</name>
</gene>
<feature type="transmembrane region" description="Helical" evidence="2">
    <location>
        <begin position="888"/>
        <end position="911"/>
    </location>
</feature>
<dbReference type="InterPro" id="IPR035897">
    <property type="entry name" value="Toll_tir_struct_dom_sf"/>
</dbReference>
<proteinExistence type="predicted"/>
<organism evidence="4">
    <name type="scientific">Chrysotila carterae</name>
    <name type="common">Marine alga</name>
    <name type="synonym">Syracosphaera carterae</name>
    <dbReference type="NCBI Taxonomy" id="13221"/>
    <lineage>
        <taxon>Eukaryota</taxon>
        <taxon>Haptista</taxon>
        <taxon>Haptophyta</taxon>
        <taxon>Prymnesiophyceae</taxon>
        <taxon>Isochrysidales</taxon>
        <taxon>Isochrysidaceae</taxon>
        <taxon>Chrysotila</taxon>
    </lineage>
</organism>
<dbReference type="PANTHER" id="PTHR46967">
    <property type="entry name" value="INSULIN-LIKE GROWTH FACTOR BINDING PROTEIN,N-TERMINAL"/>
    <property type="match status" value="1"/>
</dbReference>
<dbReference type="InterPro" id="IPR011641">
    <property type="entry name" value="Tyr-kin_ephrin_A/B_rcpt-like"/>
</dbReference>
<dbReference type="GO" id="GO:0007165">
    <property type="term" value="P:signal transduction"/>
    <property type="evidence" value="ECO:0007669"/>
    <property type="project" value="InterPro"/>
</dbReference>
<dbReference type="EMBL" id="HBIZ01051837">
    <property type="protein sequence ID" value="CAE0780521.1"/>
    <property type="molecule type" value="Transcribed_RNA"/>
</dbReference>
<feature type="compositionally biased region" description="Polar residues" evidence="1">
    <location>
        <begin position="956"/>
        <end position="967"/>
    </location>
</feature>
<evidence type="ECO:0000256" key="2">
    <source>
        <dbReference type="SAM" id="Phobius"/>
    </source>
</evidence>
<keyword evidence="2" id="KW-0472">Membrane</keyword>
<dbReference type="Gene3D" id="2.10.50.10">
    <property type="entry name" value="Tumor Necrosis Factor Receptor, subunit A, domain 2"/>
    <property type="match status" value="3"/>
</dbReference>
<evidence type="ECO:0000313" key="4">
    <source>
        <dbReference type="EMBL" id="CAE0780521.1"/>
    </source>
</evidence>
<sequence>MSAGQFGLLGSGMRIVLKSCLLLSCTSSAAVQAQGGGIAFVLASVYGITLVDIHRCRISECKAVSGIIPRAVGSLRAQGGGVYVLGATPVQDANSVNITLRGTSVDHCSAENLRENFCQLTNDSICLSQGGGILVYTGSLTLREGSVISKCRAAIGASVSPGFGSVTYISPTLAGHWLPTSPCRVYRRACSEALTDSEANQACLRTREQCSVTADEWVNGSFVTAVVDGRLCQPRSFVQPCNWNFTTEWLGTQIYQLPQEPVDADLPNPCAAGILGGTAADQMGSAYCAGLCPPGQLCPTPATVTPQPCPPGSFCPEGSSVPLACAAGSYSGAVNISSQAQCAQCPEGSYCSTGSTEPTQCAPGTYAANTGLDVCESCAAGTFQSERGKGFCEPCPNGYYCYAGASVPLPCPAGTYRGYPNGSSVDDCAECPIGHYCHSESTAPTPCPAGRYGDQPGQQRSECSGPCAAGHFCREGSVTPTDSSCPPGTDNPTPGGASTSSCLPCGAGTYAPANGTENCLTCDPGTFQGAVGQTSCDVCSVGSYCPRGATQPLLCEAGRFGDSAGLTNSTCTGPCSPGYYCEAGSQEPTRGACPPGSANPFYGAQSAESCVPCPVGQAANTSASTACTPCSAGTYAPSQGRRQCLPCPRQTAATEGSAQCDLCAEGYYKLDEDATTENSCKACPEGAICSIGTKLSTLVLKAGYWRLTPRALILTKCEDPNGVERCRGGESKVVEGNGYCAPFLHGPECKGCSEGSYYDAAQGRCRDCKIAWTLMACLTTVLLIFVAILAAATKLINPNTKLHPRRKMLKKLQRNLRSLALALSSVGAMAKLKILLAFLQISQAFSTVYAVHFPSTLTSWTWILGIFRMQYWFFPPFHCTNLSYENYILTQAMLPLAVVALVMAVCVALSLSRAFEVSSRMRVWANDFRNLLVDHRQGHRKGEKDVGKRTGRDTKSSANSKAISSGDQGCRISNAARMSIAACDPPADPPSIRAKAAVTTGLLVALPFALYITFFFAAPICCDIFRSWLCESYQVDVTELSQRAFLRANLDVVCSDSQNDSKEHDSITRVSLWLIFVWPVGMLILYAGLLCACKNNIIGRVRSQLSDATIFLHRDYHDYAFWWETFELLRRTTLVGWVLLIPHEKQFIRLITGLLVSQICLTVLLLVRPYKMHSDFQLASLSQVCMIFLFVCAIIISQWGTVADYANSEVAESVLGIDSDDEVAIIMLALTASVVSTLLALFAFQTYLVKRARQIEDKYSTCTMNPPIFAWRLESSYAAFLSHYKAECAADARFLHDSLRKMLRCPIYLDSSTLSDLRDLFSDGIKRSDVLVLLASKGVLTRPWCLLELLFAERSGIPILPIHIDTQPLDVAAMRDFVVGLEAQLNDSALALLREHVGAADDLSELKNVLLDVLAQLESPHAQLPHWNSCSSDFEVLANLQAIVSAMAKLTNQTACFQVTGVDSPHHSWLRTTYVGRCLGRCLRLSKPGRHVAYICCYGGDAAAEARILRSELCRQTGRTARLALNDTASASSRAASVRTYRTTSSRVRDAASYSWSGGASTPGVVNGGGGESSGGASHGAGASSGSGMTPYYMSSTETAKTIAEVEEDGGVQGEVGRSASSRWRRVLASLPVVLRHARKKPQAASDVQRDQRSTVFIQAASLRDELQQCDCLIVLLTRRVLLEPMVLLAVWHAVDLGMPVFTVSLTNGGYNFDEAGKRLNSLRTSLSRDALALIEQQLPAGTGIVDFQQVLVETLMSLISLSWQSEAGEFHISLLVDQIRTRLARLQALRRDGDKSSLLQLSGVVQRFKATLGDANAVWP</sequence>
<keyword evidence="2" id="KW-0812">Transmembrane</keyword>
<evidence type="ECO:0000259" key="3">
    <source>
        <dbReference type="PROSITE" id="PS50104"/>
    </source>
</evidence>
<dbReference type="SMART" id="SM01411">
    <property type="entry name" value="Ephrin_rec_like"/>
    <property type="match status" value="7"/>
</dbReference>
<feature type="transmembrane region" description="Helical" evidence="2">
    <location>
        <begin position="847"/>
        <end position="867"/>
    </location>
</feature>
<feature type="transmembrane region" description="Helical" evidence="2">
    <location>
        <begin position="818"/>
        <end position="841"/>
    </location>
</feature>
<dbReference type="PANTHER" id="PTHR46967:SF2">
    <property type="entry name" value="SUSHI, VON WILLEBRAND FACTOR TYPE A, EGF AND PENTRAXIN DOMAIN-CONTAINING PROTEIN 1-LIKE"/>
    <property type="match status" value="1"/>
</dbReference>
<reference evidence="4" key="1">
    <citation type="submission" date="2021-01" db="EMBL/GenBank/DDBJ databases">
        <authorList>
            <person name="Corre E."/>
            <person name="Pelletier E."/>
            <person name="Niang G."/>
            <person name="Scheremetjew M."/>
            <person name="Finn R."/>
            <person name="Kale V."/>
            <person name="Holt S."/>
            <person name="Cochrane G."/>
            <person name="Meng A."/>
            <person name="Brown T."/>
            <person name="Cohen L."/>
        </authorList>
    </citation>
    <scope>NUCLEOTIDE SEQUENCE</scope>
    <source>
        <strain evidence="4">CCMP645</strain>
    </source>
</reference>
<accession>A0A7S4BXQ1</accession>
<feature type="domain" description="TIR" evidence="3">
    <location>
        <begin position="1275"/>
        <end position="1397"/>
    </location>
</feature>
<evidence type="ECO:0000256" key="1">
    <source>
        <dbReference type="SAM" id="MobiDB-lite"/>
    </source>
</evidence>
<protein>
    <recommendedName>
        <fullName evidence="3">TIR domain-containing protein</fullName>
    </recommendedName>
</protein>
<feature type="region of interest" description="Disordered" evidence="1">
    <location>
        <begin position="939"/>
        <end position="967"/>
    </location>
</feature>
<dbReference type="SUPFAM" id="SSF57184">
    <property type="entry name" value="Growth factor receptor domain"/>
    <property type="match status" value="2"/>
</dbReference>
<feature type="transmembrane region" description="Helical" evidence="2">
    <location>
        <begin position="1147"/>
        <end position="1167"/>
    </location>
</feature>
<feature type="compositionally biased region" description="Basic and acidic residues" evidence="1">
    <location>
        <begin position="939"/>
        <end position="955"/>
    </location>
</feature>
<feature type="transmembrane region" description="Helical" evidence="2">
    <location>
        <begin position="996"/>
        <end position="1018"/>
    </location>
</feature>
<feature type="region of interest" description="Disordered" evidence="1">
    <location>
        <begin position="1552"/>
        <end position="1592"/>
    </location>
</feature>
<feature type="transmembrane region" description="Helical" evidence="2">
    <location>
        <begin position="1070"/>
        <end position="1089"/>
    </location>
</feature>
<feature type="compositionally biased region" description="Gly residues" evidence="1">
    <location>
        <begin position="1566"/>
        <end position="1585"/>
    </location>
</feature>
<keyword evidence="2" id="KW-1133">Transmembrane helix</keyword>
<dbReference type="Pfam" id="PF07699">
    <property type="entry name" value="Ephrin_rec_like"/>
    <property type="match status" value="2"/>
</dbReference>
<feature type="transmembrane region" description="Helical" evidence="2">
    <location>
        <begin position="1179"/>
        <end position="1203"/>
    </location>
</feature>
<name>A0A7S4BXQ1_CHRCT</name>